<protein>
    <submittedName>
        <fullName evidence="1">Uncharacterized protein</fullName>
    </submittedName>
</protein>
<accession>A0A0E9RJS2</accession>
<name>A0A0E9RJS2_ANGAN</name>
<proteinExistence type="predicted"/>
<reference evidence="1" key="2">
    <citation type="journal article" date="2015" name="Fish Shellfish Immunol.">
        <title>Early steps in the European eel (Anguilla anguilla)-Vibrio vulnificus interaction in the gills: Role of the RtxA13 toxin.</title>
        <authorList>
            <person name="Callol A."/>
            <person name="Pajuelo D."/>
            <person name="Ebbesson L."/>
            <person name="Teles M."/>
            <person name="MacKenzie S."/>
            <person name="Amaro C."/>
        </authorList>
    </citation>
    <scope>NUCLEOTIDE SEQUENCE</scope>
</reference>
<sequence>MLGLSFLKASFYLLSPVVADRGLLRSCRTHLNIH</sequence>
<dbReference type="AlphaFoldDB" id="A0A0E9RJS2"/>
<reference evidence="1" key="1">
    <citation type="submission" date="2014-11" db="EMBL/GenBank/DDBJ databases">
        <authorList>
            <person name="Amaro Gonzalez C."/>
        </authorList>
    </citation>
    <scope>NUCLEOTIDE SEQUENCE</scope>
</reference>
<evidence type="ECO:0000313" key="1">
    <source>
        <dbReference type="EMBL" id="JAH29062.1"/>
    </source>
</evidence>
<organism evidence="1">
    <name type="scientific">Anguilla anguilla</name>
    <name type="common">European freshwater eel</name>
    <name type="synonym">Muraena anguilla</name>
    <dbReference type="NCBI Taxonomy" id="7936"/>
    <lineage>
        <taxon>Eukaryota</taxon>
        <taxon>Metazoa</taxon>
        <taxon>Chordata</taxon>
        <taxon>Craniata</taxon>
        <taxon>Vertebrata</taxon>
        <taxon>Euteleostomi</taxon>
        <taxon>Actinopterygii</taxon>
        <taxon>Neopterygii</taxon>
        <taxon>Teleostei</taxon>
        <taxon>Anguilliformes</taxon>
        <taxon>Anguillidae</taxon>
        <taxon>Anguilla</taxon>
    </lineage>
</organism>
<dbReference type="EMBL" id="GBXM01079515">
    <property type="protein sequence ID" value="JAH29062.1"/>
    <property type="molecule type" value="Transcribed_RNA"/>
</dbReference>